<evidence type="ECO:0000256" key="1">
    <source>
        <dbReference type="SAM" id="Phobius"/>
    </source>
</evidence>
<organism evidence="2 3">
    <name type="scientific">Plenodomus tracheiphilus IPT5</name>
    <dbReference type="NCBI Taxonomy" id="1408161"/>
    <lineage>
        <taxon>Eukaryota</taxon>
        <taxon>Fungi</taxon>
        <taxon>Dikarya</taxon>
        <taxon>Ascomycota</taxon>
        <taxon>Pezizomycotina</taxon>
        <taxon>Dothideomycetes</taxon>
        <taxon>Pleosporomycetidae</taxon>
        <taxon>Pleosporales</taxon>
        <taxon>Pleosporineae</taxon>
        <taxon>Leptosphaeriaceae</taxon>
        <taxon>Plenodomus</taxon>
    </lineage>
</organism>
<keyword evidence="1" id="KW-1133">Transmembrane helix</keyword>
<gene>
    <name evidence="2" type="ORF">T440DRAFT_472698</name>
</gene>
<feature type="transmembrane region" description="Helical" evidence="1">
    <location>
        <begin position="21"/>
        <end position="39"/>
    </location>
</feature>
<dbReference type="EMBL" id="MU006348">
    <property type="protein sequence ID" value="KAF2845376.1"/>
    <property type="molecule type" value="Genomic_DNA"/>
</dbReference>
<dbReference type="Proteomes" id="UP000799423">
    <property type="component" value="Unassembled WGS sequence"/>
</dbReference>
<dbReference type="AlphaFoldDB" id="A0A6A7AQ08"/>
<sequence>MVADMHNFHHVYINDNQDLKAAFILLMLGAVFSSASFAFTSAPLTTRTSTSGYLISSC</sequence>
<proteinExistence type="predicted"/>
<protein>
    <submittedName>
        <fullName evidence="2">Uncharacterized protein</fullName>
    </submittedName>
</protein>
<accession>A0A6A7AQ08</accession>
<keyword evidence="3" id="KW-1185">Reference proteome</keyword>
<reference evidence="2" key="1">
    <citation type="submission" date="2020-01" db="EMBL/GenBank/DDBJ databases">
        <authorList>
            <consortium name="DOE Joint Genome Institute"/>
            <person name="Haridas S."/>
            <person name="Albert R."/>
            <person name="Binder M."/>
            <person name="Bloem J."/>
            <person name="Labutti K."/>
            <person name="Salamov A."/>
            <person name="Andreopoulos B."/>
            <person name="Baker S.E."/>
            <person name="Barry K."/>
            <person name="Bills G."/>
            <person name="Bluhm B.H."/>
            <person name="Cannon C."/>
            <person name="Castanera R."/>
            <person name="Culley D.E."/>
            <person name="Daum C."/>
            <person name="Ezra D."/>
            <person name="Gonzalez J.B."/>
            <person name="Henrissat B."/>
            <person name="Kuo A."/>
            <person name="Liang C."/>
            <person name="Lipzen A."/>
            <person name="Lutzoni F."/>
            <person name="Magnuson J."/>
            <person name="Mondo S."/>
            <person name="Nolan M."/>
            <person name="Ohm R."/>
            <person name="Pangilinan J."/>
            <person name="Park H.-J."/>
            <person name="Ramirez L."/>
            <person name="Alfaro M."/>
            <person name="Sun H."/>
            <person name="Tritt A."/>
            <person name="Yoshinaga Y."/>
            <person name="Zwiers L.-H."/>
            <person name="Turgeon B.G."/>
            <person name="Goodwin S.B."/>
            <person name="Spatafora J.W."/>
            <person name="Crous P.W."/>
            <person name="Grigoriev I.V."/>
        </authorList>
    </citation>
    <scope>NUCLEOTIDE SEQUENCE</scope>
    <source>
        <strain evidence="2">IPT5</strain>
    </source>
</reference>
<evidence type="ECO:0000313" key="2">
    <source>
        <dbReference type="EMBL" id="KAF2845376.1"/>
    </source>
</evidence>
<keyword evidence="1" id="KW-0472">Membrane</keyword>
<name>A0A6A7AQ08_9PLEO</name>
<evidence type="ECO:0000313" key="3">
    <source>
        <dbReference type="Proteomes" id="UP000799423"/>
    </source>
</evidence>
<keyword evidence="1" id="KW-0812">Transmembrane</keyword>